<dbReference type="SMART" id="SM00335">
    <property type="entry name" value="ANX"/>
    <property type="match status" value="3"/>
</dbReference>
<dbReference type="FunCoup" id="A0A6I9S6Z5">
    <property type="interactions" value="82"/>
</dbReference>
<keyword evidence="1" id="KW-0479">Metal-binding</keyword>
<dbReference type="GO" id="GO:0009651">
    <property type="term" value="P:response to salt stress"/>
    <property type="evidence" value="ECO:0007669"/>
    <property type="project" value="TreeGrafter"/>
</dbReference>
<dbReference type="RefSeq" id="XP_010938586.1">
    <property type="nucleotide sequence ID" value="XM_010940284.3"/>
</dbReference>
<dbReference type="PRINTS" id="PR00196">
    <property type="entry name" value="ANNEXIN"/>
</dbReference>
<proteinExistence type="predicted"/>
<evidence type="ECO:0000313" key="6">
    <source>
        <dbReference type="Proteomes" id="UP000504607"/>
    </source>
</evidence>
<dbReference type="Proteomes" id="UP000504607">
    <property type="component" value="Chromosome 14"/>
</dbReference>
<sequence length="318" mass="36109">MDVPLAAEECEAITRAFSGLGGLGVDEEALVSALGKWRHQPEKRAQLRKSFAGFFTADGGFERFEDDYIHYLKIEFARFKNIMVLWAMHPWERDARWANDVLHKAHPFDIIVEIACTRSSEELLGARIAYHALFHRSLEEDVAYHVRENFSNLLVGLVSAYRYEGDSINEEMAKSEAKTLGTAIKSAGVRNLVENGEVIRILTTRSKPHLRVTFKYYREMYGKSIEEDLGDELCLQETVQCLDSPPKYFSKVMDETLKDGADKNTKDALTRVIVSRADVDMEEIKAAYHEQYGAQLEDVIAMKTLGNYRDALLSLVGQ</sequence>
<dbReference type="GeneID" id="105057626"/>
<dbReference type="GO" id="GO:0009409">
    <property type="term" value="P:response to cold"/>
    <property type="evidence" value="ECO:0007669"/>
    <property type="project" value="TreeGrafter"/>
</dbReference>
<dbReference type="PANTHER" id="PTHR10502">
    <property type="entry name" value="ANNEXIN"/>
    <property type="match status" value="1"/>
</dbReference>
<dbReference type="InParanoid" id="A0A6I9S6Z5"/>
<dbReference type="Gene3D" id="1.10.220.10">
    <property type="entry name" value="Annexin"/>
    <property type="match status" value="3"/>
</dbReference>
<keyword evidence="2" id="KW-0677">Repeat</keyword>
<dbReference type="GO" id="GO:0001786">
    <property type="term" value="F:phosphatidylserine binding"/>
    <property type="evidence" value="ECO:0007669"/>
    <property type="project" value="TreeGrafter"/>
</dbReference>
<keyword evidence="6" id="KW-1185">Reference proteome</keyword>
<name>A0A6I9S6Z5_ELAGV</name>
<dbReference type="GO" id="GO:0005886">
    <property type="term" value="C:plasma membrane"/>
    <property type="evidence" value="ECO:0007669"/>
    <property type="project" value="TreeGrafter"/>
</dbReference>
<evidence type="ECO:0000256" key="1">
    <source>
        <dbReference type="ARBA" id="ARBA00022723"/>
    </source>
</evidence>
<keyword evidence="3" id="KW-0106">Calcium</keyword>
<dbReference type="FunFam" id="1.10.220.10:FF:000014">
    <property type="entry name" value="annexin D4"/>
    <property type="match status" value="1"/>
</dbReference>
<dbReference type="OrthoDB" id="37886at2759"/>
<dbReference type="GO" id="GO:0005737">
    <property type="term" value="C:cytoplasm"/>
    <property type="evidence" value="ECO:0007669"/>
    <property type="project" value="TreeGrafter"/>
</dbReference>
<dbReference type="AlphaFoldDB" id="A0A6I9S6Z5"/>
<dbReference type="SUPFAM" id="SSF47874">
    <property type="entry name" value="Annexin"/>
    <property type="match status" value="1"/>
</dbReference>
<keyword evidence="5" id="KW-0111">Calcium/phospholipid-binding</keyword>
<dbReference type="GO" id="GO:0005544">
    <property type="term" value="F:calcium-dependent phospholipid binding"/>
    <property type="evidence" value="ECO:0007669"/>
    <property type="project" value="UniProtKB-KW"/>
</dbReference>
<evidence type="ECO:0000256" key="3">
    <source>
        <dbReference type="ARBA" id="ARBA00022837"/>
    </source>
</evidence>
<dbReference type="FunFam" id="1.10.220.10:FF:000006">
    <property type="entry name" value="Annexin"/>
    <property type="match status" value="1"/>
</dbReference>
<evidence type="ECO:0000256" key="5">
    <source>
        <dbReference type="ARBA" id="ARBA00023302"/>
    </source>
</evidence>
<protein>
    <submittedName>
        <fullName evidence="7">Annexin D4 isoform X1</fullName>
    </submittedName>
</protein>
<dbReference type="InterPro" id="IPR037104">
    <property type="entry name" value="Annexin_sf"/>
</dbReference>
<evidence type="ECO:0000256" key="2">
    <source>
        <dbReference type="ARBA" id="ARBA00022737"/>
    </source>
</evidence>
<evidence type="ECO:0000256" key="4">
    <source>
        <dbReference type="ARBA" id="ARBA00023216"/>
    </source>
</evidence>
<dbReference type="GO" id="GO:0009408">
    <property type="term" value="P:response to heat"/>
    <property type="evidence" value="ECO:0007669"/>
    <property type="project" value="TreeGrafter"/>
</dbReference>
<evidence type="ECO:0000313" key="7">
    <source>
        <dbReference type="RefSeq" id="XP_010938586.1"/>
    </source>
</evidence>
<dbReference type="GO" id="GO:0009414">
    <property type="term" value="P:response to water deprivation"/>
    <property type="evidence" value="ECO:0007669"/>
    <property type="project" value="TreeGrafter"/>
</dbReference>
<gene>
    <name evidence="7" type="primary">LOC105057626</name>
</gene>
<dbReference type="KEGG" id="egu:105057626"/>
<dbReference type="PANTHER" id="PTHR10502:SF196">
    <property type="entry name" value="ANNEXIN D4"/>
    <property type="match status" value="1"/>
</dbReference>
<reference evidence="7" key="1">
    <citation type="submission" date="2025-08" db="UniProtKB">
        <authorList>
            <consortium name="RefSeq"/>
        </authorList>
    </citation>
    <scope>IDENTIFICATION</scope>
</reference>
<dbReference type="InterPro" id="IPR001464">
    <property type="entry name" value="Annexin"/>
</dbReference>
<dbReference type="InterPro" id="IPR018502">
    <property type="entry name" value="Annexin_repeat"/>
</dbReference>
<organism evidence="6 7">
    <name type="scientific">Elaeis guineensis var. tenera</name>
    <name type="common">Oil palm</name>
    <dbReference type="NCBI Taxonomy" id="51953"/>
    <lineage>
        <taxon>Eukaryota</taxon>
        <taxon>Viridiplantae</taxon>
        <taxon>Streptophyta</taxon>
        <taxon>Embryophyta</taxon>
        <taxon>Tracheophyta</taxon>
        <taxon>Spermatophyta</taxon>
        <taxon>Magnoliopsida</taxon>
        <taxon>Liliopsida</taxon>
        <taxon>Arecaceae</taxon>
        <taxon>Arecoideae</taxon>
        <taxon>Cocoseae</taxon>
        <taxon>Elaeidinae</taxon>
        <taxon>Elaeis</taxon>
    </lineage>
</organism>
<accession>A0A6I9S6Z5</accession>
<dbReference type="GO" id="GO:0005509">
    <property type="term" value="F:calcium ion binding"/>
    <property type="evidence" value="ECO:0007669"/>
    <property type="project" value="InterPro"/>
</dbReference>
<dbReference type="PROSITE" id="PS51897">
    <property type="entry name" value="ANNEXIN_2"/>
    <property type="match status" value="1"/>
</dbReference>
<keyword evidence="4" id="KW-0041">Annexin</keyword>
<dbReference type="Pfam" id="PF00191">
    <property type="entry name" value="Annexin"/>
    <property type="match status" value="3"/>
</dbReference>